<evidence type="ECO:0000313" key="4">
    <source>
        <dbReference type="Proteomes" id="UP001597375"/>
    </source>
</evidence>
<name>A0ABW5D2F1_9BACT</name>
<evidence type="ECO:0000256" key="2">
    <source>
        <dbReference type="SAM" id="SignalP"/>
    </source>
</evidence>
<evidence type="ECO:0000313" key="3">
    <source>
        <dbReference type="EMBL" id="MFD2255227.1"/>
    </source>
</evidence>
<dbReference type="Proteomes" id="UP001597375">
    <property type="component" value="Unassembled WGS sequence"/>
</dbReference>
<gene>
    <name evidence="3" type="ORF">ACFSSA_00935</name>
</gene>
<feature type="chain" id="PRO_5045340139" description="TPM domain-containing protein" evidence="2">
    <location>
        <begin position="21"/>
        <end position="248"/>
    </location>
</feature>
<proteinExistence type="predicted"/>
<feature type="signal peptide" evidence="2">
    <location>
        <begin position="1"/>
        <end position="20"/>
    </location>
</feature>
<keyword evidence="1" id="KW-0812">Transmembrane</keyword>
<dbReference type="EMBL" id="JBHUIT010000001">
    <property type="protein sequence ID" value="MFD2255227.1"/>
    <property type="molecule type" value="Genomic_DNA"/>
</dbReference>
<evidence type="ECO:0000256" key="1">
    <source>
        <dbReference type="SAM" id="Phobius"/>
    </source>
</evidence>
<comment type="caution">
    <text evidence="3">The sequence shown here is derived from an EMBL/GenBank/DDBJ whole genome shotgun (WGS) entry which is preliminary data.</text>
</comment>
<feature type="transmembrane region" description="Helical" evidence="1">
    <location>
        <begin position="185"/>
        <end position="208"/>
    </location>
</feature>
<keyword evidence="1" id="KW-0472">Membrane</keyword>
<reference evidence="4" key="1">
    <citation type="journal article" date="2019" name="Int. J. Syst. Evol. Microbiol.">
        <title>The Global Catalogue of Microorganisms (GCM) 10K type strain sequencing project: providing services to taxonomists for standard genome sequencing and annotation.</title>
        <authorList>
            <consortium name="The Broad Institute Genomics Platform"/>
            <consortium name="The Broad Institute Genome Sequencing Center for Infectious Disease"/>
            <person name="Wu L."/>
            <person name="Ma J."/>
        </authorList>
    </citation>
    <scope>NUCLEOTIDE SEQUENCE [LARGE SCALE GENOMIC DNA]</scope>
    <source>
        <strain evidence="4">CGMCC 4.7106</strain>
    </source>
</reference>
<keyword evidence="4" id="KW-1185">Reference proteome</keyword>
<evidence type="ECO:0008006" key="5">
    <source>
        <dbReference type="Google" id="ProtNLM"/>
    </source>
</evidence>
<organism evidence="3 4">
    <name type="scientific">Luteolibacter algae</name>
    <dbReference type="NCBI Taxonomy" id="454151"/>
    <lineage>
        <taxon>Bacteria</taxon>
        <taxon>Pseudomonadati</taxon>
        <taxon>Verrucomicrobiota</taxon>
        <taxon>Verrucomicrobiia</taxon>
        <taxon>Verrucomicrobiales</taxon>
        <taxon>Verrucomicrobiaceae</taxon>
        <taxon>Luteolibacter</taxon>
    </lineage>
</organism>
<keyword evidence="2" id="KW-0732">Signal</keyword>
<accession>A0ABW5D2F1</accession>
<protein>
    <recommendedName>
        <fullName evidence="5">TPM domain-containing protein</fullName>
    </recommendedName>
</protein>
<dbReference type="RefSeq" id="WP_386817889.1">
    <property type="nucleotide sequence ID" value="NZ_JBHUIT010000001.1"/>
</dbReference>
<sequence length="248" mass="27148">MNKFFLILLVWTLFAVNSTAQRLPDSDIPKAPLTGLSDKFGVLRNSPSIAERIVQQLQELKIQHGFQLYLYMEPSLMGSSAIDLAAQLQEAWLPDGGGLVIVFESDTKKIGLGRQLETTEASLRSLESVPAYTQVEIITNSLMAANKEQNTEAYLELLVTDLCENFDQYFQRKKAPANSDRSLRLALITVGALSLLALAGIGLGWLMGKSDAKQAETRGFPQYDIPERLGAPYGGGCGGCHHFGPRNS</sequence>
<keyword evidence="1" id="KW-1133">Transmembrane helix</keyword>